<evidence type="ECO:0000313" key="7">
    <source>
        <dbReference type="Proteomes" id="UP000002630"/>
    </source>
</evidence>
<dbReference type="AlphaFoldDB" id="D7FVS8"/>
<feature type="repeat" description="ANK" evidence="3">
    <location>
        <begin position="483"/>
        <end position="509"/>
    </location>
</feature>
<dbReference type="OrthoDB" id="445896at2759"/>
<dbReference type="EMBL" id="FN649727">
    <property type="protein sequence ID" value="CBJ25448.1"/>
    <property type="molecule type" value="Genomic_DNA"/>
</dbReference>
<evidence type="ECO:0000256" key="3">
    <source>
        <dbReference type="PROSITE-ProRule" id="PRU00023"/>
    </source>
</evidence>
<feature type="compositionally biased region" description="Basic and acidic residues" evidence="4">
    <location>
        <begin position="66"/>
        <end position="83"/>
    </location>
</feature>
<reference evidence="6 7" key="1">
    <citation type="journal article" date="2010" name="Nature">
        <title>The Ectocarpus genome and the independent evolution of multicellularity in brown algae.</title>
        <authorList>
            <person name="Cock J.M."/>
            <person name="Sterck L."/>
            <person name="Rouze P."/>
            <person name="Scornet D."/>
            <person name="Allen A.E."/>
            <person name="Amoutzias G."/>
            <person name="Anthouard V."/>
            <person name="Artiguenave F."/>
            <person name="Aury J.M."/>
            <person name="Badger J.H."/>
            <person name="Beszteri B."/>
            <person name="Billiau K."/>
            <person name="Bonnet E."/>
            <person name="Bothwell J.H."/>
            <person name="Bowler C."/>
            <person name="Boyen C."/>
            <person name="Brownlee C."/>
            <person name="Carrano C.J."/>
            <person name="Charrier B."/>
            <person name="Cho G.Y."/>
            <person name="Coelho S.M."/>
            <person name="Collen J."/>
            <person name="Corre E."/>
            <person name="Da Silva C."/>
            <person name="Delage L."/>
            <person name="Delaroque N."/>
            <person name="Dittami S.M."/>
            <person name="Doulbeau S."/>
            <person name="Elias M."/>
            <person name="Farnham G."/>
            <person name="Gachon C.M."/>
            <person name="Gschloessl B."/>
            <person name="Heesch S."/>
            <person name="Jabbari K."/>
            <person name="Jubin C."/>
            <person name="Kawai H."/>
            <person name="Kimura K."/>
            <person name="Kloareg B."/>
            <person name="Kupper F.C."/>
            <person name="Lang D."/>
            <person name="Le Bail A."/>
            <person name="Leblanc C."/>
            <person name="Lerouge P."/>
            <person name="Lohr M."/>
            <person name="Lopez P.J."/>
            <person name="Martens C."/>
            <person name="Maumus F."/>
            <person name="Michel G."/>
            <person name="Miranda-Saavedra D."/>
            <person name="Morales J."/>
            <person name="Moreau H."/>
            <person name="Motomura T."/>
            <person name="Nagasato C."/>
            <person name="Napoli C.A."/>
            <person name="Nelson D.R."/>
            <person name="Nyvall-Collen P."/>
            <person name="Peters A.F."/>
            <person name="Pommier C."/>
            <person name="Potin P."/>
            <person name="Poulain J."/>
            <person name="Quesneville H."/>
            <person name="Read B."/>
            <person name="Rensing S.A."/>
            <person name="Ritter A."/>
            <person name="Rousvoal S."/>
            <person name="Samanta M."/>
            <person name="Samson G."/>
            <person name="Schroeder D.C."/>
            <person name="Segurens B."/>
            <person name="Strittmatter M."/>
            <person name="Tonon T."/>
            <person name="Tregear J.W."/>
            <person name="Valentin K."/>
            <person name="von Dassow P."/>
            <person name="Yamagishi T."/>
            <person name="Van de Peer Y."/>
            <person name="Wincker P."/>
        </authorList>
    </citation>
    <scope>NUCLEOTIDE SEQUENCE [LARGE SCALE GENOMIC DNA]</scope>
    <source>
        <strain evidence="7">Ec32 / CCAP1310/4</strain>
    </source>
</reference>
<organism evidence="6 7">
    <name type="scientific">Ectocarpus siliculosus</name>
    <name type="common">Brown alga</name>
    <name type="synonym">Conferva siliculosa</name>
    <dbReference type="NCBI Taxonomy" id="2880"/>
    <lineage>
        <taxon>Eukaryota</taxon>
        <taxon>Sar</taxon>
        <taxon>Stramenopiles</taxon>
        <taxon>Ochrophyta</taxon>
        <taxon>PX clade</taxon>
        <taxon>Phaeophyceae</taxon>
        <taxon>Ectocarpales</taxon>
        <taxon>Ectocarpaceae</taxon>
        <taxon>Ectocarpus</taxon>
    </lineage>
</organism>
<keyword evidence="1" id="KW-0677">Repeat</keyword>
<dbReference type="InterPro" id="IPR002048">
    <property type="entry name" value="EF_hand_dom"/>
</dbReference>
<dbReference type="GO" id="GO:0005509">
    <property type="term" value="F:calcium ion binding"/>
    <property type="evidence" value="ECO:0007669"/>
    <property type="project" value="InterPro"/>
</dbReference>
<gene>
    <name evidence="6" type="ORF">Esi_0003_0005</name>
</gene>
<feature type="region of interest" description="Disordered" evidence="4">
    <location>
        <begin position="109"/>
        <end position="160"/>
    </location>
</feature>
<feature type="repeat" description="ANK" evidence="3">
    <location>
        <begin position="758"/>
        <end position="790"/>
    </location>
</feature>
<dbReference type="PANTHER" id="PTHR24173:SF74">
    <property type="entry name" value="ANKYRIN REPEAT DOMAIN-CONTAINING PROTEIN 16"/>
    <property type="match status" value="1"/>
</dbReference>
<dbReference type="eggNOG" id="KOG4177">
    <property type="taxonomic scope" value="Eukaryota"/>
</dbReference>
<dbReference type="Proteomes" id="UP000002630">
    <property type="component" value="Linkage Group LG02"/>
</dbReference>
<name>D7FVS8_ECTSI</name>
<dbReference type="InterPro" id="IPR036770">
    <property type="entry name" value="Ankyrin_rpt-contain_sf"/>
</dbReference>
<sequence length="818" mass="88452">MRKRGGAEAFLLSVFEDFDRNGDGTLSMRQFRECLFDVNVRVSEQTLLEVGRYFRARTLKSRSGRHQHEIRDSQRGDVRVRRDSSTDSTLVEVSYVPLMDIVFGRKEVKESRRMGSNQDDKGTDDPSNDWEDERGYEPRRESKALCLPEEYSSEDDGDSGSCEHCFVDIDRIRAARIAVLETTDALSRPPLFLAAAAGNVPAAKTLIRHGAASACAVDGTGLTPHSVSPSLLMRRVLAAEARKSLCQTLSKRTEDRSLGGCIPDMTSDRKEERELLRERLDHGSELKESSECESLQRDDNRRMAMWISTLAEDELAQTRASEARVDLKTSLHLAATAGLPDSVTDLLGRGIGESGKETVGATQGCAKWDTSSKPSEDIIGRARLSTGHCAYDHHNISRGMPNAATLATDANGWSALHACCTEDSTQHYSCALALLGSHDDPNARTNTGKTPLHIAASASGPAKSDVIPMLVSHGTSLEAQDADGLRPIHFAARKGRHIALLALLTAGANPWSVTSRRWNALHYSAASGSLWCTRLLVYWDSDSGVLARQENSAGTTAMDLGRTDDIRLAMSSIWEAAALGETERVSRSCQEGSRSPKDAIGKPWTCPGVNSKTPGLGFTPLHACMAGLAAVTRGDDVSLPCAPPRLLHKSDKVAQRPSLYTHLARRCCKPARRHRGRVASTRERNDSGTPELRGKPPGAFDRRDYAGACRALLSAAADVHALDNRCRTPLALAAASGNVEIVEILLRAGADPRARDADGNTPLHFAFSYANVAVAAALSKEGGDQDACNRDGKTPQDVAGLRAGLAMEENSLSGEEPS</sequence>
<dbReference type="Pfam" id="PF12796">
    <property type="entry name" value="Ank_2"/>
    <property type="match status" value="2"/>
</dbReference>
<evidence type="ECO:0000313" key="6">
    <source>
        <dbReference type="EMBL" id="CBJ25448.1"/>
    </source>
</evidence>
<dbReference type="PROSITE" id="PS50297">
    <property type="entry name" value="ANK_REP_REGION"/>
    <property type="match status" value="4"/>
</dbReference>
<dbReference type="InterPro" id="IPR002110">
    <property type="entry name" value="Ankyrin_rpt"/>
</dbReference>
<dbReference type="STRING" id="2880.D7FVS8"/>
<dbReference type="SMART" id="SM00248">
    <property type="entry name" value="ANK"/>
    <property type="match status" value="7"/>
</dbReference>
<feature type="domain" description="EF-hand" evidence="5">
    <location>
        <begin position="6"/>
        <end position="41"/>
    </location>
</feature>
<keyword evidence="7" id="KW-1185">Reference proteome</keyword>
<dbReference type="PROSITE" id="PS50222">
    <property type="entry name" value="EF_HAND_2"/>
    <property type="match status" value="1"/>
</dbReference>
<evidence type="ECO:0000256" key="1">
    <source>
        <dbReference type="ARBA" id="ARBA00022737"/>
    </source>
</evidence>
<dbReference type="Gene3D" id="1.25.40.20">
    <property type="entry name" value="Ankyrin repeat-containing domain"/>
    <property type="match status" value="4"/>
</dbReference>
<dbReference type="PANTHER" id="PTHR24173">
    <property type="entry name" value="ANKYRIN REPEAT CONTAINING"/>
    <property type="match status" value="1"/>
</dbReference>
<dbReference type="SMR" id="D7FVS8"/>
<feature type="region of interest" description="Disordered" evidence="4">
    <location>
        <begin position="674"/>
        <end position="699"/>
    </location>
</feature>
<dbReference type="InterPro" id="IPR011992">
    <property type="entry name" value="EF-hand-dom_pair"/>
</dbReference>
<evidence type="ECO:0000256" key="4">
    <source>
        <dbReference type="SAM" id="MobiDB-lite"/>
    </source>
</evidence>
<dbReference type="InParanoid" id="D7FVS8"/>
<keyword evidence="2 3" id="KW-0040">ANK repeat</keyword>
<dbReference type="PROSITE" id="PS50088">
    <property type="entry name" value="ANK_REPEAT"/>
    <property type="match status" value="4"/>
</dbReference>
<protein>
    <recommendedName>
        <fullName evidence="5">EF-hand domain-containing protein</fullName>
    </recommendedName>
</protein>
<feature type="repeat" description="ANK" evidence="3">
    <location>
        <begin position="725"/>
        <end position="757"/>
    </location>
</feature>
<feature type="repeat" description="ANK" evidence="3">
    <location>
        <begin position="447"/>
        <end position="482"/>
    </location>
</feature>
<feature type="compositionally biased region" description="Basic and acidic residues" evidence="4">
    <location>
        <begin position="133"/>
        <end position="143"/>
    </location>
</feature>
<dbReference type="SUPFAM" id="SSF47473">
    <property type="entry name" value="EF-hand"/>
    <property type="match status" value="1"/>
</dbReference>
<evidence type="ECO:0000259" key="5">
    <source>
        <dbReference type="PROSITE" id="PS50222"/>
    </source>
</evidence>
<proteinExistence type="predicted"/>
<evidence type="ECO:0000256" key="2">
    <source>
        <dbReference type="ARBA" id="ARBA00023043"/>
    </source>
</evidence>
<dbReference type="Pfam" id="PF00023">
    <property type="entry name" value="Ank"/>
    <property type="match status" value="1"/>
</dbReference>
<dbReference type="EMBL" id="FN648486">
    <property type="protein sequence ID" value="CBJ25448.1"/>
    <property type="molecule type" value="Genomic_DNA"/>
</dbReference>
<feature type="region of interest" description="Disordered" evidence="4">
    <location>
        <begin position="64"/>
        <end position="83"/>
    </location>
</feature>
<accession>D7FVS8</accession>
<feature type="compositionally biased region" description="Basic and acidic residues" evidence="4">
    <location>
        <begin position="109"/>
        <end position="124"/>
    </location>
</feature>
<dbReference type="SUPFAM" id="SSF48403">
    <property type="entry name" value="Ankyrin repeat"/>
    <property type="match status" value="1"/>
</dbReference>